<accession>A0A4U8V204</accession>
<protein>
    <submittedName>
        <fullName evidence="1">Uncharacterized protein</fullName>
    </submittedName>
</protein>
<reference evidence="1" key="1">
    <citation type="submission" date="2013-11" db="EMBL/GenBank/DDBJ databases">
        <authorList>
            <person name="Sternberg P."/>
            <person name="Dillman A."/>
            <person name="Macchietto M."/>
        </authorList>
    </citation>
    <scope>NUCLEOTIDE SEQUENCE</scope>
    <source>
        <strain evidence="1">ALL</strain>
    </source>
</reference>
<dbReference type="EMBL" id="AZBU02000001">
    <property type="protein sequence ID" value="TMS39976.1"/>
    <property type="molecule type" value="Genomic_DNA"/>
</dbReference>
<name>A0A4U8V204_STECR</name>
<proteinExistence type="predicted"/>
<dbReference type="AlphaFoldDB" id="A0A4U8V204"/>
<organism evidence="1">
    <name type="scientific">Steinernema carpocapsae</name>
    <name type="common">Entomopathogenic nematode</name>
    <dbReference type="NCBI Taxonomy" id="34508"/>
    <lineage>
        <taxon>Eukaryota</taxon>
        <taxon>Metazoa</taxon>
        <taxon>Ecdysozoa</taxon>
        <taxon>Nematoda</taxon>
        <taxon>Chromadorea</taxon>
        <taxon>Rhabditida</taxon>
        <taxon>Tylenchina</taxon>
        <taxon>Panagrolaimomorpha</taxon>
        <taxon>Strongyloidoidea</taxon>
        <taxon>Steinernematidae</taxon>
        <taxon>Steinernema</taxon>
    </lineage>
</organism>
<evidence type="ECO:0000313" key="1">
    <source>
        <dbReference type="EMBL" id="TMS39976.1"/>
    </source>
</evidence>
<comment type="caution">
    <text evidence="1">The sequence shown here is derived from an EMBL/GenBank/DDBJ whole genome shotgun (WGS) entry which is preliminary data.</text>
</comment>
<sequence>MPCGMGFSLQDQRANLSYFRLRFAPRQIGGIILCPLPKKARKAYQNDISPSLDELERTRRQIARDQLDRFLDKTVEILKKLIHVEKKARKRELTKSCSSKLERFVREVSQYLVDRDSKS</sequence>
<reference evidence="1" key="2">
    <citation type="journal article" date="2015" name="Genome Biol.">
        <title>Comparative genomics of Steinernema reveals deeply conserved gene regulatory networks.</title>
        <authorList>
            <person name="Dillman A.R."/>
            <person name="Macchietto M."/>
            <person name="Porter C.F."/>
            <person name="Rogers A."/>
            <person name="Williams B."/>
            <person name="Antoshechkin I."/>
            <person name="Lee M.M."/>
            <person name="Goodwin Z."/>
            <person name="Lu X."/>
            <person name="Lewis E.E."/>
            <person name="Goodrich-Blair H."/>
            <person name="Stock S.P."/>
            <person name="Adams B.J."/>
            <person name="Sternberg P.W."/>
            <person name="Mortazavi A."/>
        </authorList>
    </citation>
    <scope>NUCLEOTIDE SEQUENCE [LARGE SCALE GENOMIC DNA]</scope>
    <source>
        <strain evidence="1">ALL</strain>
    </source>
</reference>
<gene>
    <name evidence="1" type="ORF">L596_006422</name>
</gene>
<reference evidence="1" key="3">
    <citation type="journal article" date="2019" name="G3 (Bethesda)">
        <title>Hybrid Assembly of the Genome of the Entomopathogenic Nematode Steinernema carpocapsae Identifies the X-Chromosome.</title>
        <authorList>
            <person name="Serra L."/>
            <person name="Macchietto M."/>
            <person name="Macias-Munoz A."/>
            <person name="McGill C.J."/>
            <person name="Rodriguez I.M."/>
            <person name="Rodriguez B."/>
            <person name="Murad R."/>
            <person name="Mortazavi A."/>
        </authorList>
    </citation>
    <scope>NUCLEOTIDE SEQUENCE [LARGE SCALE GENOMIC DNA]</scope>
    <source>
        <strain evidence="1">ALL</strain>
    </source>
</reference>